<comment type="caution">
    <text evidence="3">The sequence shown here is derived from an EMBL/GenBank/DDBJ whole genome shotgun (WGS) entry which is preliminary data.</text>
</comment>
<sequence length="445" mass="47304">MEADLILRGGTLICMDTQRTVRRADLVVSGGRIAAIEAGARQGARRVIDASGSVILPGFVQCHTRLNRMLFRRSTEAGIAARRERLLRLEAGHDRASAFSSAALGAAELLRGGTTAVLDMGDGTQAEMIFQALDGMGLRGVSGLTLADRRESLPAPLCRPTERAIQEAESLCRRWHNAAGGRLRYGVNVRGPLWCGKVLLSKACQLARAQKLPLSASVAPDRESARELRERYGVSPLRMLLDSGFVGPDTVLGQCDVCRVEELPLLLRNGGSICHCPGEAPICGEGLVSLPEMLSAGVNVALGCDDPVRNPSLDMFEVMRRAIALQEAREGGPATLSAQAVLEMATIGGARALGLAGEIGSLMPGRKADLLVLKLEGGKVGEAGEDVVRRVVFGGSAEQVTHTLVDGRVLLDERRLVDVDWEGLLVEAARESGSLLRRVDGGETA</sequence>
<proteinExistence type="predicted"/>
<evidence type="ECO:0000256" key="1">
    <source>
        <dbReference type="ARBA" id="ARBA00022801"/>
    </source>
</evidence>
<reference evidence="3" key="2">
    <citation type="submission" date="2021-04" db="EMBL/GenBank/DDBJ databases">
        <authorList>
            <person name="Gilroy R."/>
        </authorList>
    </citation>
    <scope>NUCLEOTIDE SEQUENCE</scope>
    <source>
        <strain evidence="3">5032</strain>
    </source>
</reference>
<name>A0A9D2HMD2_9BACT</name>
<dbReference type="InterPro" id="IPR011059">
    <property type="entry name" value="Metal-dep_hydrolase_composite"/>
</dbReference>
<evidence type="ECO:0000259" key="2">
    <source>
        <dbReference type="Pfam" id="PF01979"/>
    </source>
</evidence>
<gene>
    <name evidence="3" type="ORF">H9784_08475</name>
</gene>
<dbReference type="InterPro" id="IPR006680">
    <property type="entry name" value="Amidohydro-rel"/>
</dbReference>
<dbReference type="GO" id="GO:0016810">
    <property type="term" value="F:hydrolase activity, acting on carbon-nitrogen (but not peptide) bonds"/>
    <property type="evidence" value="ECO:0007669"/>
    <property type="project" value="InterPro"/>
</dbReference>
<accession>A0A9D2HMD2</accession>
<dbReference type="InterPro" id="IPR050287">
    <property type="entry name" value="MTA/SAH_deaminase"/>
</dbReference>
<dbReference type="InterPro" id="IPR032466">
    <property type="entry name" value="Metal_Hydrolase"/>
</dbReference>
<evidence type="ECO:0000313" key="3">
    <source>
        <dbReference type="EMBL" id="HJA79580.1"/>
    </source>
</evidence>
<dbReference type="EMBL" id="DWZD01000046">
    <property type="protein sequence ID" value="HJA79580.1"/>
    <property type="molecule type" value="Genomic_DNA"/>
</dbReference>
<keyword evidence="1" id="KW-0378">Hydrolase</keyword>
<dbReference type="Gene3D" id="3.20.20.140">
    <property type="entry name" value="Metal-dependent hydrolases"/>
    <property type="match status" value="1"/>
</dbReference>
<dbReference type="Gene3D" id="2.30.40.10">
    <property type="entry name" value="Urease, subunit C, domain 1"/>
    <property type="match status" value="1"/>
</dbReference>
<reference evidence="3" key="1">
    <citation type="journal article" date="2021" name="PeerJ">
        <title>Extensive microbial diversity within the chicken gut microbiome revealed by metagenomics and culture.</title>
        <authorList>
            <person name="Gilroy R."/>
            <person name="Ravi A."/>
            <person name="Getino M."/>
            <person name="Pursley I."/>
            <person name="Horton D.L."/>
            <person name="Alikhan N.F."/>
            <person name="Baker D."/>
            <person name="Gharbi K."/>
            <person name="Hall N."/>
            <person name="Watson M."/>
            <person name="Adriaenssens E.M."/>
            <person name="Foster-Nyarko E."/>
            <person name="Jarju S."/>
            <person name="Secka A."/>
            <person name="Antonio M."/>
            <person name="Oren A."/>
            <person name="Chaudhuri R.R."/>
            <person name="La Ragione R."/>
            <person name="Hildebrand F."/>
            <person name="Pallen M.J."/>
        </authorList>
    </citation>
    <scope>NUCLEOTIDE SEQUENCE</scope>
    <source>
        <strain evidence="3">5032</strain>
    </source>
</reference>
<organism evidence="3 4">
    <name type="scientific">Candidatus Desulfovibrio intestinavium</name>
    <dbReference type="NCBI Taxonomy" id="2838534"/>
    <lineage>
        <taxon>Bacteria</taxon>
        <taxon>Pseudomonadati</taxon>
        <taxon>Thermodesulfobacteriota</taxon>
        <taxon>Desulfovibrionia</taxon>
        <taxon>Desulfovibrionales</taxon>
        <taxon>Desulfovibrionaceae</taxon>
        <taxon>Desulfovibrio</taxon>
    </lineage>
</organism>
<dbReference type="SUPFAM" id="SSF51556">
    <property type="entry name" value="Metallo-dependent hydrolases"/>
    <property type="match status" value="1"/>
</dbReference>
<dbReference type="AlphaFoldDB" id="A0A9D2HMD2"/>
<dbReference type="SUPFAM" id="SSF51338">
    <property type="entry name" value="Composite domain of metallo-dependent hydrolases"/>
    <property type="match status" value="1"/>
</dbReference>
<dbReference type="PANTHER" id="PTHR43794:SF11">
    <property type="entry name" value="AMIDOHYDROLASE-RELATED DOMAIN-CONTAINING PROTEIN"/>
    <property type="match status" value="1"/>
</dbReference>
<dbReference type="Pfam" id="PF01979">
    <property type="entry name" value="Amidohydro_1"/>
    <property type="match status" value="1"/>
</dbReference>
<evidence type="ECO:0000313" key="4">
    <source>
        <dbReference type="Proteomes" id="UP000823821"/>
    </source>
</evidence>
<dbReference type="Proteomes" id="UP000823821">
    <property type="component" value="Unassembled WGS sequence"/>
</dbReference>
<dbReference type="PANTHER" id="PTHR43794">
    <property type="entry name" value="AMINOHYDROLASE SSNA-RELATED"/>
    <property type="match status" value="1"/>
</dbReference>
<protein>
    <submittedName>
        <fullName evidence="3">Amidohydrolase family protein</fullName>
    </submittedName>
</protein>
<feature type="domain" description="Amidohydrolase-related" evidence="2">
    <location>
        <begin position="54"/>
        <end position="409"/>
    </location>
</feature>